<organism evidence="1 2">
    <name type="scientific">Melastoma candidum</name>
    <dbReference type="NCBI Taxonomy" id="119954"/>
    <lineage>
        <taxon>Eukaryota</taxon>
        <taxon>Viridiplantae</taxon>
        <taxon>Streptophyta</taxon>
        <taxon>Embryophyta</taxon>
        <taxon>Tracheophyta</taxon>
        <taxon>Spermatophyta</taxon>
        <taxon>Magnoliopsida</taxon>
        <taxon>eudicotyledons</taxon>
        <taxon>Gunneridae</taxon>
        <taxon>Pentapetalae</taxon>
        <taxon>rosids</taxon>
        <taxon>malvids</taxon>
        <taxon>Myrtales</taxon>
        <taxon>Melastomataceae</taxon>
        <taxon>Melastomatoideae</taxon>
        <taxon>Melastomateae</taxon>
        <taxon>Melastoma</taxon>
    </lineage>
</organism>
<evidence type="ECO:0000313" key="2">
    <source>
        <dbReference type="Proteomes" id="UP001057402"/>
    </source>
</evidence>
<protein>
    <submittedName>
        <fullName evidence="1">Uncharacterized protein</fullName>
    </submittedName>
</protein>
<proteinExistence type="predicted"/>
<evidence type="ECO:0000313" key="1">
    <source>
        <dbReference type="EMBL" id="KAI4377984.1"/>
    </source>
</evidence>
<sequence length="201" mass="23193">MVLWEITLATAYFLGLKRTYKLALRIQRRLIGPNHPKIRDFVQRRTRMVFDVAISVHQNIQARDIEVGRNIGNWILRYLDRMKPSAQIRGPPSGKSHGNINSSMTASNQVKKPSYWKSPGSIESYKNEDSGRRMFTSSRLTWSRRFPAISMMMRSAKPAGNMTQYRHATSIRGLEGPSSGYPGERYSSVILRKDIMLWMRN</sequence>
<dbReference type="EMBL" id="CM042883">
    <property type="protein sequence ID" value="KAI4377984.1"/>
    <property type="molecule type" value="Genomic_DNA"/>
</dbReference>
<dbReference type="Proteomes" id="UP001057402">
    <property type="component" value="Chromosome 4"/>
</dbReference>
<reference evidence="2" key="1">
    <citation type="journal article" date="2023" name="Front. Plant Sci.">
        <title>Chromosomal-level genome assembly of Melastoma candidum provides insights into trichome evolution.</title>
        <authorList>
            <person name="Zhong Y."/>
            <person name="Wu W."/>
            <person name="Sun C."/>
            <person name="Zou P."/>
            <person name="Liu Y."/>
            <person name="Dai S."/>
            <person name="Zhou R."/>
        </authorList>
    </citation>
    <scope>NUCLEOTIDE SEQUENCE [LARGE SCALE GENOMIC DNA]</scope>
</reference>
<keyword evidence="2" id="KW-1185">Reference proteome</keyword>
<name>A0ACB9RGJ3_9MYRT</name>
<gene>
    <name evidence="1" type="ORF">MLD38_015531</name>
</gene>
<accession>A0ACB9RGJ3</accession>
<comment type="caution">
    <text evidence="1">The sequence shown here is derived from an EMBL/GenBank/DDBJ whole genome shotgun (WGS) entry which is preliminary data.</text>
</comment>